<evidence type="ECO:0000256" key="5">
    <source>
        <dbReference type="ARBA" id="ARBA00022842"/>
    </source>
</evidence>
<comment type="similarity">
    <text evidence="8">Belongs to the bacterial reverse transcriptase family.</text>
</comment>
<dbReference type="PRINTS" id="PR00866">
    <property type="entry name" value="RNADNAPOLMS"/>
</dbReference>
<keyword evidence="6 11" id="KW-0695">RNA-directed DNA polymerase</keyword>
<reference evidence="11" key="1">
    <citation type="journal article" date="2024" name="Syst. Appl. Microbiol.">
        <title>First single-strain enrichments of Electrothrix cable bacteria, description of E. aestuarii sp. nov. and E. rattekaaiensis sp. nov., and proposal of a cable bacteria taxonomy following the rules of the SeqCode.</title>
        <authorList>
            <person name="Plum-Jensen L.E."/>
            <person name="Schramm A."/>
            <person name="Marshall I.P.G."/>
        </authorList>
    </citation>
    <scope>NUCLEOTIDE SEQUENCE</scope>
    <source>
        <strain evidence="11">Rat1</strain>
    </source>
</reference>
<evidence type="ECO:0000259" key="10">
    <source>
        <dbReference type="PROSITE" id="PS50878"/>
    </source>
</evidence>
<dbReference type="InterPro" id="IPR043502">
    <property type="entry name" value="DNA/RNA_pol_sf"/>
</dbReference>
<dbReference type="CDD" id="cd03487">
    <property type="entry name" value="RT_Bac_retron_II"/>
    <property type="match status" value="1"/>
</dbReference>
<evidence type="ECO:0000256" key="6">
    <source>
        <dbReference type="ARBA" id="ARBA00022918"/>
    </source>
</evidence>
<evidence type="ECO:0000256" key="4">
    <source>
        <dbReference type="ARBA" id="ARBA00022723"/>
    </source>
</evidence>
<dbReference type="GO" id="GO:0003723">
    <property type="term" value="F:RNA binding"/>
    <property type="evidence" value="ECO:0007669"/>
    <property type="project" value="InterPro"/>
</dbReference>
<keyword evidence="4" id="KW-0479">Metal-binding</keyword>
<protein>
    <recommendedName>
        <fullName evidence="1">RNA-directed DNA polymerase</fullName>
        <ecNumber evidence="1">2.7.7.49</ecNumber>
    </recommendedName>
</protein>
<keyword evidence="7" id="KW-0051">Antiviral defense</keyword>
<dbReference type="Pfam" id="PF00078">
    <property type="entry name" value="RVT_1"/>
    <property type="match status" value="1"/>
</dbReference>
<evidence type="ECO:0000256" key="1">
    <source>
        <dbReference type="ARBA" id="ARBA00012493"/>
    </source>
</evidence>
<dbReference type="PANTHER" id="PTHR34047">
    <property type="entry name" value="NUCLEAR INTRON MATURASE 1, MITOCHONDRIAL-RELATED"/>
    <property type="match status" value="1"/>
</dbReference>
<evidence type="ECO:0000256" key="8">
    <source>
        <dbReference type="ARBA" id="ARBA00034120"/>
    </source>
</evidence>
<name>A0AAU8LQZ4_9BACT</name>
<keyword evidence="2 11" id="KW-0808">Transferase</keyword>
<comment type="catalytic activity">
    <reaction evidence="9">
        <text>DNA(n) + a 2'-deoxyribonucleoside 5'-triphosphate = DNA(n+1) + diphosphate</text>
        <dbReference type="Rhea" id="RHEA:22508"/>
        <dbReference type="Rhea" id="RHEA-COMP:17339"/>
        <dbReference type="Rhea" id="RHEA-COMP:17340"/>
        <dbReference type="ChEBI" id="CHEBI:33019"/>
        <dbReference type="ChEBI" id="CHEBI:61560"/>
        <dbReference type="ChEBI" id="CHEBI:173112"/>
        <dbReference type="EC" id="2.7.7.49"/>
    </reaction>
</comment>
<keyword evidence="3 11" id="KW-0548">Nucleotidyltransferase</keyword>
<dbReference type="InterPro" id="IPR051083">
    <property type="entry name" value="GrpII_Intron_Splice-Mob/Def"/>
</dbReference>
<dbReference type="EMBL" id="CP159373">
    <property type="protein sequence ID" value="XCN71718.1"/>
    <property type="molecule type" value="Genomic_DNA"/>
</dbReference>
<dbReference type="GO" id="GO:0051607">
    <property type="term" value="P:defense response to virus"/>
    <property type="evidence" value="ECO:0007669"/>
    <property type="project" value="UniProtKB-KW"/>
</dbReference>
<gene>
    <name evidence="11" type="ORF">Q3M24_15570</name>
</gene>
<dbReference type="InterPro" id="IPR000123">
    <property type="entry name" value="Reverse_transcriptase_msDNA"/>
</dbReference>
<evidence type="ECO:0000256" key="7">
    <source>
        <dbReference type="ARBA" id="ARBA00023118"/>
    </source>
</evidence>
<dbReference type="PANTHER" id="PTHR34047:SF7">
    <property type="entry name" value="RNA-DIRECTED DNA POLYMERASE"/>
    <property type="match status" value="1"/>
</dbReference>
<proteinExistence type="inferred from homology"/>
<sequence length="443" mass="50383">MARSQRKQVIHHIVDVLLTGPWQEQALLDRVRSALTEPHPWMAQLIADLLQDFSSRRPSPWTLRAFISNSSVFQSVWADKARRPKISGFLCEPAAMEAPVPALSHLRLPQLATSADLAVWLGLSFGQLDWFADPLGLQGRMKEGATHHYIYHWHQKREGPPRLIESPKSRLKTIQREILQKILDPVPLHNAAHGFCKGRSCRSYVAPHAEKEVVIRFDLQDFFPSIPSGRVHAVFRSLGYPWETARLLTGLCTHTAIDLFRDLPAHERHPWQVRRKYLQPHLPQGAPTSPALANLCTFRLDCRLSGLARSLDLDYTRYGDDLAFSGGQELLRKSEWLQVRVGAIAQEEGFQLNMRKIKLMRRGRRQQLAGLVVNAGANIPRSDYDQLKAILHNCVRFGPQSQNRIGHDDFKSYLAGKLAWVNSVNPARGQRLSALFSQIEWEV</sequence>
<dbReference type="EC" id="2.7.7.49" evidence="1"/>
<evidence type="ECO:0000256" key="2">
    <source>
        <dbReference type="ARBA" id="ARBA00022679"/>
    </source>
</evidence>
<dbReference type="GO" id="GO:0003964">
    <property type="term" value="F:RNA-directed DNA polymerase activity"/>
    <property type="evidence" value="ECO:0007669"/>
    <property type="project" value="UniProtKB-KW"/>
</dbReference>
<accession>A0AAU8LQZ4</accession>
<dbReference type="PROSITE" id="PS50878">
    <property type="entry name" value="RT_POL"/>
    <property type="match status" value="1"/>
</dbReference>
<feature type="domain" description="Reverse transcriptase" evidence="10">
    <location>
        <begin position="134"/>
        <end position="373"/>
    </location>
</feature>
<dbReference type="GO" id="GO:0046872">
    <property type="term" value="F:metal ion binding"/>
    <property type="evidence" value="ECO:0007669"/>
    <property type="project" value="UniProtKB-KW"/>
</dbReference>
<organism evidence="11">
    <name type="scientific">Candidatus Electrothrix aestuarii</name>
    <dbReference type="NCBI Taxonomy" id="3062594"/>
    <lineage>
        <taxon>Bacteria</taxon>
        <taxon>Pseudomonadati</taxon>
        <taxon>Thermodesulfobacteriota</taxon>
        <taxon>Desulfobulbia</taxon>
        <taxon>Desulfobulbales</taxon>
        <taxon>Desulfobulbaceae</taxon>
        <taxon>Candidatus Electrothrix</taxon>
    </lineage>
</organism>
<evidence type="ECO:0000313" key="11">
    <source>
        <dbReference type="EMBL" id="XCN71718.1"/>
    </source>
</evidence>
<evidence type="ECO:0000256" key="9">
    <source>
        <dbReference type="ARBA" id="ARBA00048173"/>
    </source>
</evidence>
<reference evidence="11" key="2">
    <citation type="submission" date="2024-06" db="EMBL/GenBank/DDBJ databases">
        <authorList>
            <person name="Plum-Jensen L.E."/>
            <person name="Schramm A."/>
            <person name="Marshall I.P.G."/>
        </authorList>
    </citation>
    <scope>NUCLEOTIDE SEQUENCE</scope>
    <source>
        <strain evidence="11">Rat1</strain>
    </source>
</reference>
<dbReference type="InterPro" id="IPR000477">
    <property type="entry name" value="RT_dom"/>
</dbReference>
<dbReference type="SUPFAM" id="SSF56672">
    <property type="entry name" value="DNA/RNA polymerases"/>
    <property type="match status" value="1"/>
</dbReference>
<evidence type="ECO:0000256" key="3">
    <source>
        <dbReference type="ARBA" id="ARBA00022695"/>
    </source>
</evidence>
<keyword evidence="5" id="KW-0460">Magnesium</keyword>
<dbReference type="KEGG" id="eaj:Q3M24_15570"/>
<dbReference type="AlphaFoldDB" id="A0AAU8LQZ4"/>